<keyword evidence="2" id="KW-1185">Reference proteome</keyword>
<comment type="caution">
    <text evidence="1">The sequence shown here is derived from an EMBL/GenBank/DDBJ whole genome shotgun (WGS) entry which is preliminary data.</text>
</comment>
<name>A0A917B260_9MICO</name>
<sequence length="82" mass="9393">MSIRWTPSAAKHGVNQADALNAIELHVYWLRAFDEPRFEGGLRPDLWIGPNRSRTQLIEVLAEVTPPADLLIFHVMEARRKC</sequence>
<accession>A0A917B260</accession>
<dbReference type="AlphaFoldDB" id="A0A917B260"/>
<dbReference type="Proteomes" id="UP000598775">
    <property type="component" value="Unassembled WGS sequence"/>
</dbReference>
<organism evidence="1 2">
    <name type="scientific">Subtercola lobariae</name>
    <dbReference type="NCBI Taxonomy" id="1588641"/>
    <lineage>
        <taxon>Bacteria</taxon>
        <taxon>Bacillati</taxon>
        <taxon>Actinomycetota</taxon>
        <taxon>Actinomycetes</taxon>
        <taxon>Micrococcales</taxon>
        <taxon>Microbacteriaceae</taxon>
        <taxon>Subtercola</taxon>
    </lineage>
</organism>
<evidence type="ECO:0000313" key="1">
    <source>
        <dbReference type="EMBL" id="GGF14972.1"/>
    </source>
</evidence>
<gene>
    <name evidence="1" type="ORF">GCM10011399_06100</name>
</gene>
<reference evidence="1 2" key="1">
    <citation type="journal article" date="2014" name="Int. J. Syst. Evol. Microbiol.">
        <title>Complete genome sequence of Corynebacterium casei LMG S-19264T (=DSM 44701T), isolated from a smear-ripened cheese.</title>
        <authorList>
            <consortium name="US DOE Joint Genome Institute (JGI-PGF)"/>
            <person name="Walter F."/>
            <person name="Albersmeier A."/>
            <person name="Kalinowski J."/>
            <person name="Ruckert C."/>
        </authorList>
    </citation>
    <scope>NUCLEOTIDE SEQUENCE [LARGE SCALE GENOMIC DNA]</scope>
    <source>
        <strain evidence="1 2">CGMCC 1.12976</strain>
    </source>
</reference>
<proteinExistence type="predicted"/>
<evidence type="ECO:0000313" key="2">
    <source>
        <dbReference type="Proteomes" id="UP000598775"/>
    </source>
</evidence>
<protein>
    <submittedName>
        <fullName evidence="1">Uncharacterized protein</fullName>
    </submittedName>
</protein>
<dbReference type="EMBL" id="BMGP01000001">
    <property type="protein sequence ID" value="GGF14972.1"/>
    <property type="molecule type" value="Genomic_DNA"/>
</dbReference>